<dbReference type="InterPro" id="IPR006773">
    <property type="entry name" value="Rpn13/ADRM1"/>
</dbReference>
<evidence type="ECO:0000259" key="9">
    <source>
        <dbReference type="PROSITE" id="PS51917"/>
    </source>
</evidence>
<dbReference type="GO" id="GO:0061133">
    <property type="term" value="F:endopeptidase activator activity"/>
    <property type="evidence" value="ECO:0007669"/>
    <property type="project" value="TreeGrafter"/>
</dbReference>
<reference evidence="10 11" key="1">
    <citation type="submission" date="2018-04" db="EMBL/GenBank/DDBJ databases">
        <title>The genome of golden apple snail Pomacea canaliculata provides insight into stress tolerance and invasive adaptation.</title>
        <authorList>
            <person name="Liu C."/>
            <person name="Liu B."/>
            <person name="Ren Y."/>
            <person name="Zhang Y."/>
            <person name="Wang H."/>
            <person name="Li S."/>
            <person name="Jiang F."/>
            <person name="Yin L."/>
            <person name="Zhang G."/>
            <person name="Qian W."/>
            <person name="Fan W."/>
        </authorList>
    </citation>
    <scope>NUCLEOTIDE SEQUENCE [LARGE SCALE GENOMIC DNA]</scope>
    <source>
        <strain evidence="10">SZHN2017</strain>
        <tissue evidence="10">Muscle</tissue>
    </source>
</reference>
<dbReference type="PANTHER" id="PTHR12225">
    <property type="entry name" value="ADHESION REGULATING MOLECULE 1 110 KDA CELL MEMBRANE GLYCOPROTEIN"/>
    <property type="match status" value="1"/>
</dbReference>
<dbReference type="OrthoDB" id="340431at2759"/>
<organism evidence="10 11">
    <name type="scientific">Pomacea canaliculata</name>
    <name type="common">Golden apple snail</name>
    <dbReference type="NCBI Taxonomy" id="400727"/>
    <lineage>
        <taxon>Eukaryota</taxon>
        <taxon>Metazoa</taxon>
        <taxon>Spiralia</taxon>
        <taxon>Lophotrochozoa</taxon>
        <taxon>Mollusca</taxon>
        <taxon>Gastropoda</taxon>
        <taxon>Caenogastropoda</taxon>
        <taxon>Architaenioglossa</taxon>
        <taxon>Ampullarioidea</taxon>
        <taxon>Ampullariidae</taxon>
        <taxon>Pomacea</taxon>
    </lineage>
</organism>
<evidence type="ECO:0000256" key="4">
    <source>
        <dbReference type="ARBA" id="ARBA00022490"/>
    </source>
</evidence>
<dbReference type="GO" id="GO:0070628">
    <property type="term" value="F:proteasome binding"/>
    <property type="evidence" value="ECO:0007669"/>
    <property type="project" value="TreeGrafter"/>
</dbReference>
<sequence length="404" mass="43179">MATALFGSSAGRSQSKNLVEFRAGKMYMKGKMVHPDKRKGLVYVYQSEDSLMHFCWKDRSSGNAEEDLIIFPDDVEFKHVSQCTTGRVYVLKFKSSLRKFFFWMQEPKTDKDSEYCKKVNDFLNNPPTPGSSRGGGLTSEMSGLADSDLQSMLGGMSQQQLMQLLGGMGMGTPGNMSSLMGRPASAQSTMSEPPLRVSSASGSRSSGETTPTPPRPMTAAALINPAAGSSAVSSAPAPGTTAAVPSVPATTPGAQAAGGTASGVTRQQIQLSDLQNILSSMNEICSQCTVVDLAKALNPEAMLPILANPEVQQRLIPYLPEGESLPKTEEELRNTVSSPQFQQALTSFSAALQSGQIGPLINQFGLGEDVATAAAQGDLEAFVKAMQEAMKKKDEEKDEDRMEH</sequence>
<comment type="caution">
    <text evidence="10">The sequence shown here is derived from an EMBL/GenBank/DDBJ whole genome shotgun (WGS) entry which is preliminary data.</text>
</comment>
<dbReference type="Pfam" id="PF04683">
    <property type="entry name" value="Rpn13_ADRM1_Pru"/>
    <property type="match status" value="1"/>
</dbReference>
<evidence type="ECO:0000256" key="5">
    <source>
        <dbReference type="ARBA" id="ARBA00022942"/>
    </source>
</evidence>
<dbReference type="InterPro" id="IPR044868">
    <property type="entry name" value="Rpn13/ADRM1_Pru"/>
</dbReference>
<comment type="similarity">
    <text evidence="3">Belongs to the ADRM1 family.</text>
</comment>
<dbReference type="Gene3D" id="2.30.29.70">
    <property type="entry name" value="Proteasomal ubiquitin receptor Rpn13/ADRM1"/>
    <property type="match status" value="1"/>
</dbReference>
<dbReference type="Pfam" id="PF16550">
    <property type="entry name" value="RPN13_C"/>
    <property type="match status" value="1"/>
</dbReference>
<dbReference type="Gene3D" id="1.10.2020.20">
    <property type="match status" value="1"/>
</dbReference>
<feature type="region of interest" description="Disordered" evidence="7">
    <location>
        <begin position="166"/>
        <end position="261"/>
    </location>
</feature>
<accession>A0A2T7PG34</accession>
<dbReference type="InterPro" id="IPR038633">
    <property type="entry name" value="Rpn13/ADRM1_Pru_sf"/>
</dbReference>
<dbReference type="PROSITE" id="PS51916">
    <property type="entry name" value="DEUBAD"/>
    <property type="match status" value="1"/>
</dbReference>
<evidence type="ECO:0000256" key="3">
    <source>
        <dbReference type="ARBA" id="ARBA00009216"/>
    </source>
</evidence>
<evidence type="ECO:0000259" key="8">
    <source>
        <dbReference type="PROSITE" id="PS51916"/>
    </source>
</evidence>
<dbReference type="InterPro" id="IPR032368">
    <property type="entry name" value="RPN13_DEUBAD"/>
</dbReference>
<dbReference type="CDD" id="cd13314">
    <property type="entry name" value="PH_Rpn13"/>
    <property type="match status" value="1"/>
</dbReference>
<dbReference type="AlphaFoldDB" id="A0A2T7PG34"/>
<keyword evidence="11" id="KW-1185">Reference proteome</keyword>
<feature type="domain" description="DEUBAD" evidence="8">
    <location>
        <begin position="284"/>
        <end position="396"/>
    </location>
</feature>
<evidence type="ECO:0000313" key="10">
    <source>
        <dbReference type="EMBL" id="PVD32379.1"/>
    </source>
</evidence>
<comment type="subcellular location">
    <subcellularLocation>
        <location evidence="2">Cytoplasm</location>
    </subcellularLocation>
    <subcellularLocation>
        <location evidence="1">Nucleus</location>
    </subcellularLocation>
</comment>
<dbReference type="InterPro" id="IPR038108">
    <property type="entry name" value="RPN13_DEUBAD_sf"/>
</dbReference>
<protein>
    <submittedName>
        <fullName evidence="10">Uncharacterized protein</fullName>
    </submittedName>
</protein>
<evidence type="ECO:0000313" key="11">
    <source>
        <dbReference type="Proteomes" id="UP000245119"/>
    </source>
</evidence>
<dbReference type="FunFam" id="2.30.29.70:FF:000001">
    <property type="entry name" value="Proteasomal ubiquitin receptor ADRM1"/>
    <property type="match status" value="1"/>
</dbReference>
<dbReference type="FunFam" id="1.10.2020.20:FF:000001">
    <property type="entry name" value="Proteasomal ubiquitin receptor ADRM1"/>
    <property type="match status" value="1"/>
</dbReference>
<keyword evidence="6" id="KW-0539">Nucleus</keyword>
<gene>
    <name evidence="10" type="ORF">C0Q70_07813</name>
</gene>
<keyword evidence="5" id="KW-0647">Proteasome</keyword>
<dbReference type="GO" id="GO:0005634">
    <property type="term" value="C:nucleus"/>
    <property type="evidence" value="ECO:0007669"/>
    <property type="project" value="UniProtKB-SubCell"/>
</dbReference>
<feature type="domain" description="Pru" evidence="9">
    <location>
        <begin position="13"/>
        <end position="126"/>
    </location>
</feature>
<evidence type="ECO:0000256" key="7">
    <source>
        <dbReference type="SAM" id="MobiDB-lite"/>
    </source>
</evidence>
<name>A0A2T7PG34_POMCA</name>
<feature type="compositionally biased region" description="Low complexity" evidence="7">
    <location>
        <begin position="198"/>
        <end position="210"/>
    </location>
</feature>
<keyword evidence="4" id="KW-0963">Cytoplasm</keyword>
<dbReference type="InterPro" id="IPR044867">
    <property type="entry name" value="DEUBAD_dom"/>
</dbReference>
<dbReference type="STRING" id="400727.A0A2T7PG34"/>
<dbReference type="GO" id="GO:0008541">
    <property type="term" value="C:proteasome regulatory particle, lid subcomplex"/>
    <property type="evidence" value="ECO:0007669"/>
    <property type="project" value="TreeGrafter"/>
</dbReference>
<evidence type="ECO:0000256" key="2">
    <source>
        <dbReference type="ARBA" id="ARBA00004496"/>
    </source>
</evidence>
<evidence type="ECO:0000256" key="1">
    <source>
        <dbReference type="ARBA" id="ARBA00004123"/>
    </source>
</evidence>
<evidence type="ECO:0000256" key="6">
    <source>
        <dbReference type="ARBA" id="ARBA00023242"/>
    </source>
</evidence>
<dbReference type="PANTHER" id="PTHR12225:SF0">
    <property type="entry name" value="PROTEASOMAL UBIQUITIN RECEPTOR ADRM1"/>
    <property type="match status" value="1"/>
</dbReference>
<feature type="compositionally biased region" description="Low complexity" evidence="7">
    <location>
        <begin position="217"/>
        <end position="261"/>
    </location>
</feature>
<proteinExistence type="inferred from homology"/>
<dbReference type="EMBL" id="PZQS01000004">
    <property type="protein sequence ID" value="PVD32379.1"/>
    <property type="molecule type" value="Genomic_DNA"/>
</dbReference>
<dbReference type="Proteomes" id="UP000245119">
    <property type="component" value="Linkage Group LG4"/>
</dbReference>
<dbReference type="PROSITE" id="PS51917">
    <property type="entry name" value="PRU"/>
    <property type="match status" value="1"/>
</dbReference>
<dbReference type="GO" id="GO:0005737">
    <property type="term" value="C:cytoplasm"/>
    <property type="evidence" value="ECO:0007669"/>
    <property type="project" value="UniProtKB-SubCell"/>
</dbReference>